<dbReference type="GO" id="GO:0008897">
    <property type="term" value="F:holo-[acyl-carrier-protein] synthase activity"/>
    <property type="evidence" value="ECO:0007669"/>
    <property type="project" value="InterPro"/>
</dbReference>
<evidence type="ECO:0000256" key="2">
    <source>
        <dbReference type="PIRSR" id="PIRSR603542-1"/>
    </source>
</evidence>
<dbReference type="GO" id="GO:0009366">
    <property type="term" value="C:enterobactin synthetase complex"/>
    <property type="evidence" value="ECO:0007669"/>
    <property type="project" value="InterPro"/>
</dbReference>
<feature type="domain" description="4'-phosphopantetheinyl transferase N-terminal" evidence="5">
    <location>
        <begin position="26"/>
        <end position="93"/>
    </location>
</feature>
<accession>A0AB39QXU9</accession>
<dbReference type="GO" id="GO:0000287">
    <property type="term" value="F:magnesium ion binding"/>
    <property type="evidence" value="ECO:0007669"/>
    <property type="project" value="InterPro"/>
</dbReference>
<dbReference type="InterPro" id="IPR041354">
    <property type="entry name" value="4PPT_N"/>
</dbReference>
<dbReference type="GO" id="GO:0005886">
    <property type="term" value="C:plasma membrane"/>
    <property type="evidence" value="ECO:0007669"/>
    <property type="project" value="TreeGrafter"/>
</dbReference>
<feature type="binding site" evidence="2">
    <location>
        <position position="148"/>
    </location>
    <ligand>
        <name>CoA</name>
        <dbReference type="ChEBI" id="CHEBI:57287"/>
    </ligand>
</feature>
<sequence length="231" mass="25151">MLERVLPSSVRWAHCFEDRDAELFPEERVVVAGAVPRRQAEFATVRACAREVLAALGYPPVPLLPGAYGAPGWPDGVVGSMTHCAGYRAAVVAHSSDVATLGIDAEPHDKLPRGVLRAIARPEEHRMLAALPTASGLAWDRLLFCAKEAVYKAWFPVARRWLGFEEATVEIVPDGTFSVRLHTRGPDLLGRPLTGFAGRWATSDTLIVTAVTVERDILTDQRTAVESESDT</sequence>
<reference evidence="6" key="1">
    <citation type="submission" date="2024-07" db="EMBL/GenBank/DDBJ databases">
        <authorList>
            <person name="Yu S.T."/>
        </authorList>
    </citation>
    <scope>NUCLEOTIDE SEQUENCE</scope>
    <source>
        <strain evidence="6">R39</strain>
    </source>
</reference>
<feature type="binding site" evidence="2">
    <location>
        <position position="152"/>
    </location>
    <ligand>
        <name>CoA</name>
        <dbReference type="ChEBI" id="CHEBI:57287"/>
    </ligand>
</feature>
<dbReference type="GO" id="GO:0009239">
    <property type="term" value="P:enterobactin biosynthetic process"/>
    <property type="evidence" value="ECO:0007669"/>
    <property type="project" value="InterPro"/>
</dbReference>
<evidence type="ECO:0000313" key="6">
    <source>
        <dbReference type="EMBL" id="XDQ47001.1"/>
    </source>
</evidence>
<dbReference type="AlphaFoldDB" id="A0AB39QXU9"/>
<protein>
    <submittedName>
        <fullName evidence="6">4'-phosphopantetheinyl transferase</fullName>
    </submittedName>
</protein>
<dbReference type="InterPro" id="IPR008278">
    <property type="entry name" value="4-PPantetheinyl_Trfase_dom"/>
</dbReference>
<evidence type="ECO:0000259" key="5">
    <source>
        <dbReference type="Pfam" id="PF17837"/>
    </source>
</evidence>
<dbReference type="InterPro" id="IPR037143">
    <property type="entry name" value="4-PPantetheinyl_Trfase_dom_sf"/>
</dbReference>
<feature type="binding site" evidence="2">
    <location>
        <position position="38"/>
    </location>
    <ligand>
        <name>CoA</name>
        <dbReference type="ChEBI" id="CHEBI:57287"/>
    </ligand>
</feature>
<keyword evidence="3" id="KW-0479">Metal-binding</keyword>
<evidence type="ECO:0000256" key="3">
    <source>
        <dbReference type="PIRSR" id="PIRSR603542-2"/>
    </source>
</evidence>
<keyword evidence="1 6" id="KW-0808">Transferase</keyword>
<feature type="domain" description="4'-phosphopantetheinyl transferase" evidence="4">
    <location>
        <begin position="101"/>
        <end position="185"/>
    </location>
</feature>
<dbReference type="PANTHER" id="PTHR38096">
    <property type="entry name" value="ENTEROBACTIN SYNTHASE COMPONENT D"/>
    <property type="match status" value="1"/>
</dbReference>
<dbReference type="Pfam" id="PF01648">
    <property type="entry name" value="ACPS"/>
    <property type="match status" value="1"/>
</dbReference>
<feature type="binding site" evidence="3">
    <location>
        <position position="104"/>
    </location>
    <ligand>
        <name>Mg(2+)</name>
        <dbReference type="ChEBI" id="CHEBI:18420"/>
    </ligand>
</feature>
<feature type="binding site" evidence="2">
    <location>
        <begin position="82"/>
        <end position="83"/>
    </location>
    <ligand>
        <name>CoA</name>
        <dbReference type="ChEBI" id="CHEBI:57287"/>
    </ligand>
</feature>
<feature type="binding site" evidence="2">
    <location>
        <position position="104"/>
    </location>
    <ligand>
        <name>CoA</name>
        <dbReference type="ChEBI" id="CHEBI:57287"/>
    </ligand>
</feature>
<comment type="cofactor">
    <cofactor evidence="3">
        <name>Mg(2+)</name>
        <dbReference type="ChEBI" id="CHEBI:18420"/>
    </cofactor>
</comment>
<dbReference type="Gene3D" id="3.90.470.20">
    <property type="entry name" value="4'-phosphopantetheinyl transferase domain"/>
    <property type="match status" value="1"/>
</dbReference>
<keyword evidence="3" id="KW-0460">Magnesium</keyword>
<proteinExistence type="predicted"/>
<feature type="binding site" evidence="3">
    <location>
        <position position="106"/>
    </location>
    <ligand>
        <name>Mg(2+)</name>
        <dbReference type="ChEBI" id="CHEBI:18420"/>
    </ligand>
</feature>
<feature type="binding site" evidence="3">
    <location>
        <position position="105"/>
    </location>
    <ligand>
        <name>Mg(2+)</name>
        <dbReference type="ChEBI" id="CHEBI:18420"/>
    </ligand>
</feature>
<feature type="binding site" evidence="2">
    <location>
        <position position="46"/>
    </location>
    <ligand>
        <name>CoA</name>
        <dbReference type="ChEBI" id="CHEBI:57287"/>
    </ligand>
</feature>
<dbReference type="PRINTS" id="PR01399">
    <property type="entry name" value="ENTSNTHTASED"/>
</dbReference>
<gene>
    <name evidence="6" type="ORF">AB5J52_34695</name>
</gene>
<feature type="binding site" evidence="2">
    <location>
        <position position="162"/>
    </location>
    <ligand>
        <name>CoA</name>
        <dbReference type="ChEBI" id="CHEBI:57287"/>
    </ligand>
</feature>
<dbReference type="InterPro" id="IPR003542">
    <property type="entry name" value="Enbac_synth_compD-like"/>
</dbReference>
<dbReference type="SUPFAM" id="SSF56214">
    <property type="entry name" value="4'-phosphopantetheinyl transferase"/>
    <property type="match status" value="1"/>
</dbReference>
<evidence type="ECO:0000256" key="1">
    <source>
        <dbReference type="ARBA" id="ARBA00022679"/>
    </source>
</evidence>
<dbReference type="RefSeq" id="WP_369226014.1">
    <property type="nucleotide sequence ID" value="NZ_CP163441.1"/>
</dbReference>
<evidence type="ECO:0000259" key="4">
    <source>
        <dbReference type="Pfam" id="PF01648"/>
    </source>
</evidence>
<dbReference type="PANTHER" id="PTHR38096:SF1">
    <property type="entry name" value="ENTEROBACTIN SYNTHASE COMPONENT D"/>
    <property type="match status" value="1"/>
</dbReference>
<organism evidence="6">
    <name type="scientific">Streptomyces sp. R39</name>
    <dbReference type="NCBI Taxonomy" id="3238631"/>
    <lineage>
        <taxon>Bacteria</taxon>
        <taxon>Bacillati</taxon>
        <taxon>Actinomycetota</taxon>
        <taxon>Actinomycetes</taxon>
        <taxon>Kitasatosporales</taxon>
        <taxon>Streptomycetaceae</taxon>
        <taxon>Streptomyces</taxon>
    </lineage>
</organism>
<dbReference type="Pfam" id="PF17837">
    <property type="entry name" value="4PPT_N"/>
    <property type="match status" value="1"/>
</dbReference>
<dbReference type="EMBL" id="CP163441">
    <property type="protein sequence ID" value="XDQ47001.1"/>
    <property type="molecule type" value="Genomic_DNA"/>
</dbReference>
<name>A0AB39QXU9_9ACTN</name>